<proteinExistence type="predicted"/>
<accession>A0A0B7H1C4</accession>
<evidence type="ECO:0000313" key="5">
    <source>
        <dbReference type="Proteomes" id="UP000323594"/>
    </source>
</evidence>
<name>A0A0B7H1C4_TREPH</name>
<evidence type="ECO:0000313" key="2">
    <source>
        <dbReference type="EMBL" id="CEM63000.1"/>
    </source>
</evidence>
<dbReference type="EMBL" id="CDNC01000047">
    <property type="protein sequence ID" value="CEM63000.1"/>
    <property type="molecule type" value="Genomic_DNA"/>
</dbReference>
<evidence type="ECO:0000313" key="3">
    <source>
        <dbReference type="EMBL" id="QEJ98181.1"/>
    </source>
</evidence>
<dbReference type="Proteomes" id="UP000323594">
    <property type="component" value="Chromosome"/>
</dbReference>
<protein>
    <submittedName>
        <fullName evidence="3">Motility associated factor glycosyltransferase family protein</fullName>
    </submittedName>
</protein>
<evidence type="ECO:0000313" key="4">
    <source>
        <dbReference type="Proteomes" id="UP000042527"/>
    </source>
</evidence>
<keyword evidence="4" id="KW-1185">Reference proteome</keyword>
<dbReference type="Pfam" id="PF01973">
    <property type="entry name" value="MptE-like"/>
    <property type="match status" value="1"/>
</dbReference>
<dbReference type="PANTHER" id="PTHR41786:SF1">
    <property type="entry name" value="6-HYDROXYMETHYLPTERIN DIPHOSPHOKINASE MPTE-LIKE DOMAIN-CONTAINING PROTEIN"/>
    <property type="match status" value="1"/>
</dbReference>
<reference evidence="2" key="2">
    <citation type="submission" date="2015-01" db="EMBL/GenBank/DDBJ databases">
        <authorList>
            <person name="Xiang T."/>
            <person name="Song Y."/>
            <person name="Huang L."/>
            <person name="Wang B."/>
            <person name="Wu P."/>
        </authorList>
    </citation>
    <scope>NUCLEOTIDE SEQUENCE [LARGE SCALE GENOMIC DNA]</scope>
    <source>
        <strain evidence="2">V1</strain>
    </source>
</reference>
<organism evidence="2 4">
    <name type="scientific">Treponema phagedenis</name>
    <dbReference type="NCBI Taxonomy" id="162"/>
    <lineage>
        <taxon>Bacteria</taxon>
        <taxon>Pseudomonadati</taxon>
        <taxon>Spirochaetota</taxon>
        <taxon>Spirochaetia</taxon>
        <taxon>Spirochaetales</taxon>
        <taxon>Treponemataceae</taxon>
        <taxon>Treponema</taxon>
    </lineage>
</organism>
<dbReference type="PANTHER" id="PTHR41786">
    <property type="entry name" value="MOTILITY ACCESSORY FACTOR MAF"/>
    <property type="match status" value="1"/>
</dbReference>
<dbReference type="AlphaFoldDB" id="A0A0B7H1C4"/>
<dbReference type="Proteomes" id="UP000042527">
    <property type="component" value="Unassembled WGS sequence"/>
</dbReference>
<dbReference type="EMBL" id="CP042817">
    <property type="protein sequence ID" value="QEJ98181.1"/>
    <property type="molecule type" value="Genomic_DNA"/>
</dbReference>
<evidence type="ECO:0000259" key="1">
    <source>
        <dbReference type="Pfam" id="PF01973"/>
    </source>
</evidence>
<reference evidence="4" key="1">
    <citation type="submission" date="2015-01" db="EMBL/GenBank/DDBJ databases">
        <authorList>
            <person name="Manzoor Shahid"/>
            <person name="Zubair Saima"/>
        </authorList>
    </citation>
    <scope>NUCLEOTIDE SEQUENCE [LARGE SCALE GENOMIC DNA]</scope>
    <source>
        <strain evidence="4">V1</strain>
    </source>
</reference>
<dbReference type="RefSeq" id="WP_024752637.1">
    <property type="nucleotide sequence ID" value="NZ_CDNC01000047.1"/>
</dbReference>
<dbReference type="OrthoDB" id="5458680at2"/>
<gene>
    <name evidence="3" type="ORF">FUT82_09330</name>
    <name evidence="2" type="ORF">TPHV1_510067</name>
</gene>
<sequence>MSLTLDNTIEILTANAQVFTQRFPNLAKTMGLSEKENCAVLLKQIPENYRLENTRQLNPPAPTLRVNGKYLHSKYNPLREAEQTLQTPFFSTEETEKSCCFLGLGLGYTVELFAKKHPSSSILIIEPDIFIFILFLASRPLQALLRHERLSILPGTPAEDAAFFINDFETDADVGESHDGGMESVSLAMPMFNGIPAQEVSAGWFKDFAEVKKRILSKEKINAATLKRFGLLWLKNTVKNIPRLPDLPSIAAFKNRFKEQPCLIIAGGPSLDELLPKLAGIQKNCLVIAVDTALKACVRVGIEPHFLLVFDPQYWNFLHIAGTALPNTVLVTNTNVFPAVLRLSCKGIFLSASSVPLGQYFEKQLGICDALAEGGSVATSAWDFAAYLGARNIVFAGLDLAFPKKQTHFKGSTFEERTHLHSFRTCPAETEAYKALYASIPEYTESYTGEKVLSGKAYKLYSWWFENRSLQDSGIKTYNLEPQGMKITGIHPLKFKEFEAMLSVDTLRQHMDTIIEACIAANSYGAAEKLHNTELLLAAKKNLNKELLHIINIAKEIILFAEQARQKQDSQTGLPLLTKKERVLEQSFAKNILSSLFFITASNTKLPYLEKVLDTYTCIRKAAEQLLYELKKNY</sequence>
<dbReference type="InterPro" id="IPR002826">
    <property type="entry name" value="MptE-like"/>
</dbReference>
<feature type="domain" description="6-hydroxymethylpterin diphosphokinase MptE-like" evidence="1">
    <location>
        <begin position="235"/>
        <end position="404"/>
    </location>
</feature>
<reference evidence="3 5" key="3">
    <citation type="submission" date="2019-08" db="EMBL/GenBank/DDBJ databases">
        <authorList>
            <person name="Kuhnert P."/>
        </authorList>
    </citation>
    <scope>NUCLEOTIDE SEQUENCE [LARGE SCALE GENOMIC DNA]</scope>
    <source>
        <strain evidence="3 5">B36.5</strain>
    </source>
</reference>